<dbReference type="PROSITE" id="PS52004">
    <property type="entry name" value="KS3_2"/>
    <property type="match status" value="1"/>
</dbReference>
<dbReference type="InterPro" id="IPR050091">
    <property type="entry name" value="PKS_NRPS_Biosynth_Enz"/>
</dbReference>
<dbReference type="InterPro" id="IPR016039">
    <property type="entry name" value="Thiolase-like"/>
</dbReference>
<dbReference type="RefSeq" id="XP_031874355.1">
    <property type="nucleotide sequence ID" value="XM_032010301.1"/>
</dbReference>
<dbReference type="GO" id="GO:0004312">
    <property type="term" value="F:fatty acid synthase activity"/>
    <property type="evidence" value="ECO:0007669"/>
    <property type="project" value="TreeGrafter"/>
</dbReference>
<dbReference type="Pfam" id="PF00109">
    <property type="entry name" value="ketoacyl-synt"/>
    <property type="match status" value="1"/>
</dbReference>
<dbReference type="OrthoDB" id="329835at2759"/>
<proteinExistence type="predicted"/>
<gene>
    <name evidence="3" type="ORF">BP5553_01678</name>
</gene>
<evidence type="ECO:0000313" key="3">
    <source>
        <dbReference type="EMBL" id="RDL41699.1"/>
    </source>
</evidence>
<evidence type="ECO:0000313" key="4">
    <source>
        <dbReference type="Proteomes" id="UP000254866"/>
    </source>
</evidence>
<evidence type="ECO:0000256" key="1">
    <source>
        <dbReference type="SAM" id="MobiDB-lite"/>
    </source>
</evidence>
<dbReference type="AlphaFoldDB" id="A0A370U1N8"/>
<dbReference type="GO" id="GO:0044550">
    <property type="term" value="P:secondary metabolite biosynthetic process"/>
    <property type="evidence" value="ECO:0007669"/>
    <property type="project" value="TreeGrafter"/>
</dbReference>
<organism evidence="3 4">
    <name type="scientific">Venustampulla echinocandica</name>
    <dbReference type="NCBI Taxonomy" id="2656787"/>
    <lineage>
        <taxon>Eukaryota</taxon>
        <taxon>Fungi</taxon>
        <taxon>Dikarya</taxon>
        <taxon>Ascomycota</taxon>
        <taxon>Pezizomycotina</taxon>
        <taxon>Leotiomycetes</taxon>
        <taxon>Helotiales</taxon>
        <taxon>Pleuroascaceae</taxon>
        <taxon>Venustampulla</taxon>
    </lineage>
</organism>
<dbReference type="InterPro" id="IPR020841">
    <property type="entry name" value="PKS_Beta-ketoAc_synthase_dom"/>
</dbReference>
<evidence type="ECO:0000259" key="2">
    <source>
        <dbReference type="PROSITE" id="PS52004"/>
    </source>
</evidence>
<feature type="domain" description="Ketosynthase family 3 (KS3)" evidence="2">
    <location>
        <begin position="43"/>
        <end position="149"/>
    </location>
</feature>
<sequence>MSPCSVSNSSDSQSADSPITLPSTLLGYPQEYRDVDISGRDALEPLAIVGFSLKFPQDATTAESFWSMLLEGRNVSTEFPSDRMNIDAHHDPIGDRQGTPSMRGAHFIKEDLGAFDAPFFSITPAEAAGMDPQQRGIFETAYRALENGK</sequence>
<reference evidence="3 4" key="1">
    <citation type="journal article" date="2018" name="IMA Fungus">
        <title>IMA Genome-F 9: Draft genome sequence of Annulohypoxylon stygium, Aspergillus mulundensis, Berkeleyomyces basicola (syn. Thielaviopsis basicola), Ceratocystis smalleyi, two Cercospora beticola strains, Coleophoma cylindrospora, Fusarium fracticaudum, Phialophora cf. hyalina, and Morchella septimelata.</title>
        <authorList>
            <person name="Wingfield B.D."/>
            <person name="Bills G.F."/>
            <person name="Dong Y."/>
            <person name="Huang W."/>
            <person name="Nel W.J."/>
            <person name="Swalarsk-Parry B.S."/>
            <person name="Vaghefi N."/>
            <person name="Wilken P.M."/>
            <person name="An Z."/>
            <person name="de Beer Z.W."/>
            <person name="De Vos L."/>
            <person name="Chen L."/>
            <person name="Duong T.A."/>
            <person name="Gao Y."/>
            <person name="Hammerbacher A."/>
            <person name="Kikkert J.R."/>
            <person name="Li Y."/>
            <person name="Li H."/>
            <person name="Li K."/>
            <person name="Li Q."/>
            <person name="Liu X."/>
            <person name="Ma X."/>
            <person name="Naidoo K."/>
            <person name="Pethybridge S.J."/>
            <person name="Sun J."/>
            <person name="Steenkamp E.T."/>
            <person name="van der Nest M.A."/>
            <person name="van Wyk S."/>
            <person name="Wingfield M.J."/>
            <person name="Xiong C."/>
            <person name="Yue Q."/>
            <person name="Zhang X."/>
        </authorList>
    </citation>
    <scope>NUCLEOTIDE SEQUENCE [LARGE SCALE GENOMIC DNA]</scope>
    <source>
        <strain evidence="3 4">BP 5553</strain>
    </source>
</reference>
<dbReference type="GO" id="GO:0006633">
    <property type="term" value="P:fatty acid biosynthetic process"/>
    <property type="evidence" value="ECO:0007669"/>
    <property type="project" value="TreeGrafter"/>
</dbReference>
<dbReference type="GeneID" id="43594527"/>
<dbReference type="PANTHER" id="PTHR43775">
    <property type="entry name" value="FATTY ACID SYNTHASE"/>
    <property type="match status" value="1"/>
</dbReference>
<dbReference type="Proteomes" id="UP000254866">
    <property type="component" value="Unassembled WGS sequence"/>
</dbReference>
<comment type="caution">
    <text evidence="3">The sequence shown here is derived from an EMBL/GenBank/DDBJ whole genome shotgun (WGS) entry which is preliminary data.</text>
</comment>
<dbReference type="PANTHER" id="PTHR43775:SF29">
    <property type="entry name" value="ASPERFURANONE POLYKETIDE SYNTHASE AFOG-RELATED"/>
    <property type="match status" value="1"/>
</dbReference>
<dbReference type="InterPro" id="IPR014030">
    <property type="entry name" value="Ketoacyl_synth_N"/>
</dbReference>
<dbReference type="EMBL" id="NPIC01000001">
    <property type="protein sequence ID" value="RDL41699.1"/>
    <property type="molecule type" value="Genomic_DNA"/>
</dbReference>
<keyword evidence="4" id="KW-1185">Reference proteome</keyword>
<feature type="compositionally biased region" description="Low complexity" evidence="1">
    <location>
        <begin position="1"/>
        <end position="17"/>
    </location>
</feature>
<accession>A0A370U1N8</accession>
<feature type="region of interest" description="Disordered" evidence="1">
    <location>
        <begin position="1"/>
        <end position="23"/>
    </location>
</feature>
<dbReference type="Gene3D" id="3.40.47.10">
    <property type="match status" value="1"/>
</dbReference>
<dbReference type="STRING" id="2656787.A0A370U1N8"/>
<dbReference type="SUPFAM" id="SSF53901">
    <property type="entry name" value="Thiolase-like"/>
    <property type="match status" value="1"/>
</dbReference>
<protein>
    <recommendedName>
        <fullName evidence="2">Ketosynthase family 3 (KS3) domain-containing protein</fullName>
    </recommendedName>
</protein>
<name>A0A370U1N8_9HELO</name>